<dbReference type="GO" id="GO:0030170">
    <property type="term" value="F:pyridoxal phosphate binding"/>
    <property type="evidence" value="ECO:0007669"/>
    <property type="project" value="TreeGrafter"/>
</dbReference>
<keyword evidence="1" id="KW-0663">Pyridoxal phosphate</keyword>
<dbReference type="InterPro" id="IPR049316">
    <property type="entry name" value="GDC-P_C"/>
</dbReference>
<feature type="domain" description="Glycine dehydrogenase C-terminal" evidence="2">
    <location>
        <begin position="1"/>
        <end position="47"/>
    </location>
</feature>
<sequence length="105" mass="11627">MIEPTESESLAELDRFIDAMIAIRAEIARVEKGEWPPEDNLLKAAPHTAASVLGADWAHAHSREEAAFPISALRANKYWPPVGRVDNAWGDRNLQCACLPISDYT</sequence>
<dbReference type="Pfam" id="PF21478">
    <property type="entry name" value="GcvP2_C"/>
    <property type="match status" value="1"/>
</dbReference>
<organism evidence="3">
    <name type="scientific">mine drainage metagenome</name>
    <dbReference type="NCBI Taxonomy" id="410659"/>
    <lineage>
        <taxon>unclassified sequences</taxon>
        <taxon>metagenomes</taxon>
        <taxon>ecological metagenomes</taxon>
    </lineage>
</organism>
<dbReference type="InterPro" id="IPR015424">
    <property type="entry name" value="PyrdxlP-dep_Trfase"/>
</dbReference>
<dbReference type="AlphaFoldDB" id="A0A1J5P753"/>
<evidence type="ECO:0000259" key="2">
    <source>
        <dbReference type="Pfam" id="PF21478"/>
    </source>
</evidence>
<dbReference type="GO" id="GO:0005960">
    <property type="term" value="C:glycine cleavage complex"/>
    <property type="evidence" value="ECO:0007669"/>
    <property type="project" value="TreeGrafter"/>
</dbReference>
<dbReference type="EMBL" id="MLJW01006185">
    <property type="protein sequence ID" value="OIQ67046.1"/>
    <property type="molecule type" value="Genomic_DNA"/>
</dbReference>
<proteinExistence type="predicted"/>
<dbReference type="GO" id="GO:0004375">
    <property type="term" value="F:glycine dehydrogenase (decarboxylating) activity"/>
    <property type="evidence" value="ECO:0007669"/>
    <property type="project" value="UniProtKB-EC"/>
</dbReference>
<dbReference type="GO" id="GO:0005829">
    <property type="term" value="C:cytosol"/>
    <property type="evidence" value="ECO:0007669"/>
    <property type="project" value="TreeGrafter"/>
</dbReference>
<protein>
    <submittedName>
        <fullName evidence="3">Glycine dehydrogenase (Decarboxylating)</fullName>
        <ecNumber evidence="3">1.4.4.2</ecNumber>
    </submittedName>
</protein>
<dbReference type="GO" id="GO:0016594">
    <property type="term" value="F:glycine binding"/>
    <property type="evidence" value="ECO:0007669"/>
    <property type="project" value="TreeGrafter"/>
</dbReference>
<dbReference type="Gene3D" id="3.90.1150.10">
    <property type="entry name" value="Aspartate Aminotransferase, domain 1"/>
    <property type="match status" value="1"/>
</dbReference>
<dbReference type="PANTHER" id="PTHR11773:SF1">
    <property type="entry name" value="GLYCINE DEHYDROGENASE (DECARBOXYLATING), MITOCHONDRIAL"/>
    <property type="match status" value="1"/>
</dbReference>
<dbReference type="SUPFAM" id="SSF53383">
    <property type="entry name" value="PLP-dependent transferases"/>
    <property type="match status" value="1"/>
</dbReference>
<comment type="caution">
    <text evidence="3">The sequence shown here is derived from an EMBL/GenBank/DDBJ whole genome shotgun (WGS) entry which is preliminary data.</text>
</comment>
<name>A0A1J5P753_9ZZZZ</name>
<dbReference type="GO" id="GO:0019464">
    <property type="term" value="P:glycine decarboxylation via glycine cleavage system"/>
    <property type="evidence" value="ECO:0007669"/>
    <property type="project" value="TreeGrafter"/>
</dbReference>
<dbReference type="EC" id="1.4.4.2" evidence="3"/>
<dbReference type="PANTHER" id="PTHR11773">
    <property type="entry name" value="GLYCINE DEHYDROGENASE, DECARBOXYLATING"/>
    <property type="match status" value="1"/>
</dbReference>
<dbReference type="InterPro" id="IPR020581">
    <property type="entry name" value="GDC_P"/>
</dbReference>
<gene>
    <name evidence="3" type="primary">gcvP_11</name>
    <name evidence="3" type="ORF">GALL_513790</name>
</gene>
<evidence type="ECO:0000256" key="1">
    <source>
        <dbReference type="ARBA" id="ARBA00022898"/>
    </source>
</evidence>
<reference evidence="3" key="1">
    <citation type="submission" date="2016-10" db="EMBL/GenBank/DDBJ databases">
        <title>Sequence of Gallionella enrichment culture.</title>
        <authorList>
            <person name="Poehlein A."/>
            <person name="Muehling M."/>
            <person name="Daniel R."/>
        </authorList>
    </citation>
    <scope>NUCLEOTIDE SEQUENCE</scope>
</reference>
<keyword evidence="3" id="KW-0560">Oxidoreductase</keyword>
<accession>A0A1J5P753</accession>
<dbReference type="InterPro" id="IPR015422">
    <property type="entry name" value="PyrdxlP-dep_Trfase_small"/>
</dbReference>
<evidence type="ECO:0000313" key="3">
    <source>
        <dbReference type="EMBL" id="OIQ67046.1"/>
    </source>
</evidence>